<dbReference type="OMA" id="RMGINEY"/>
<keyword evidence="3" id="KW-1185">Reference proteome</keyword>
<dbReference type="NCBIfam" id="TIGR02464">
    <property type="entry name" value="ribofla_fusion"/>
    <property type="match status" value="1"/>
</dbReference>
<dbReference type="SUPFAM" id="SSF143990">
    <property type="entry name" value="YbiA-like"/>
    <property type="match status" value="1"/>
</dbReference>
<evidence type="ECO:0000313" key="3">
    <source>
        <dbReference type="Proteomes" id="UP000039865"/>
    </source>
</evidence>
<dbReference type="Gene3D" id="1.10.357.40">
    <property type="entry name" value="YbiA-like"/>
    <property type="match status" value="1"/>
</dbReference>
<feature type="domain" description="NADAR" evidence="1">
    <location>
        <begin position="3"/>
        <end position="103"/>
    </location>
</feature>
<dbReference type="AlphaFoldDB" id="A0A077ZQU0"/>
<sequence>MKFPDYSYSEEIRKATTPNKAKKLGNSKRHFIYEDWDERRIKVMYEGLKAKFNQNLDLQKSLLALRGRTLVEHTARDSFWGDGGDMAGVNMLGQLLMQVRDELINDKNQGIIFEES</sequence>
<gene>
    <name evidence="2" type="primary">Contig19329.g20498</name>
    <name evidence="2" type="ORF">STYLEM_704</name>
</gene>
<dbReference type="CDD" id="cd15457">
    <property type="entry name" value="NADAR"/>
    <property type="match status" value="1"/>
</dbReference>
<dbReference type="InterPro" id="IPR012816">
    <property type="entry name" value="NADAR"/>
</dbReference>
<dbReference type="Proteomes" id="UP000039865">
    <property type="component" value="Unassembled WGS sequence"/>
</dbReference>
<dbReference type="OrthoDB" id="206452at2759"/>
<proteinExistence type="predicted"/>
<dbReference type="InParanoid" id="A0A077ZQU0"/>
<organism evidence="2 3">
    <name type="scientific">Stylonychia lemnae</name>
    <name type="common">Ciliate</name>
    <dbReference type="NCBI Taxonomy" id="5949"/>
    <lineage>
        <taxon>Eukaryota</taxon>
        <taxon>Sar</taxon>
        <taxon>Alveolata</taxon>
        <taxon>Ciliophora</taxon>
        <taxon>Intramacronucleata</taxon>
        <taxon>Spirotrichea</taxon>
        <taxon>Stichotrichia</taxon>
        <taxon>Sporadotrichida</taxon>
        <taxon>Oxytrichidae</taxon>
        <taxon>Stylonychinae</taxon>
        <taxon>Stylonychia</taxon>
    </lineage>
</organism>
<evidence type="ECO:0000259" key="1">
    <source>
        <dbReference type="Pfam" id="PF08719"/>
    </source>
</evidence>
<name>A0A077ZQU0_STYLE</name>
<evidence type="ECO:0000313" key="2">
    <source>
        <dbReference type="EMBL" id="CDW71755.1"/>
    </source>
</evidence>
<accession>A0A077ZQU0</accession>
<dbReference type="InterPro" id="IPR037238">
    <property type="entry name" value="YbiA-like_sf"/>
</dbReference>
<dbReference type="EMBL" id="CCKQ01000663">
    <property type="protein sequence ID" value="CDW71755.1"/>
    <property type="molecule type" value="Genomic_DNA"/>
</dbReference>
<protein>
    <recommendedName>
        <fullName evidence="1">NADAR domain-containing protein</fullName>
    </recommendedName>
</protein>
<reference evidence="2 3" key="1">
    <citation type="submission" date="2014-06" db="EMBL/GenBank/DDBJ databases">
        <authorList>
            <person name="Swart Estienne"/>
        </authorList>
    </citation>
    <scope>NUCLEOTIDE SEQUENCE [LARGE SCALE GENOMIC DNA]</scope>
    <source>
        <strain evidence="2 3">130c</strain>
    </source>
</reference>
<dbReference type="Pfam" id="PF08719">
    <property type="entry name" value="NADAR"/>
    <property type="match status" value="1"/>
</dbReference>